<gene>
    <name evidence="2" type="ORF">S12H4_01940</name>
</gene>
<name>X1Q7C1_9ZZZZ</name>
<dbReference type="EMBL" id="BARW01000431">
    <property type="protein sequence ID" value="GAI64402.1"/>
    <property type="molecule type" value="Genomic_DNA"/>
</dbReference>
<evidence type="ECO:0000313" key="2">
    <source>
        <dbReference type="EMBL" id="GAI64402.1"/>
    </source>
</evidence>
<reference evidence="2" key="1">
    <citation type="journal article" date="2014" name="Front. Microbiol.">
        <title>High frequency of phylogenetically diverse reductive dehalogenase-homologous genes in deep subseafloor sedimentary metagenomes.</title>
        <authorList>
            <person name="Kawai M."/>
            <person name="Futagami T."/>
            <person name="Toyoda A."/>
            <person name="Takaki Y."/>
            <person name="Nishi S."/>
            <person name="Hori S."/>
            <person name="Arai W."/>
            <person name="Tsubouchi T."/>
            <person name="Morono Y."/>
            <person name="Uchiyama I."/>
            <person name="Ito T."/>
            <person name="Fujiyama A."/>
            <person name="Inagaki F."/>
            <person name="Takami H."/>
        </authorList>
    </citation>
    <scope>NUCLEOTIDE SEQUENCE</scope>
    <source>
        <strain evidence="2">Expedition CK06-06</strain>
    </source>
</reference>
<organism evidence="2">
    <name type="scientific">marine sediment metagenome</name>
    <dbReference type="NCBI Taxonomy" id="412755"/>
    <lineage>
        <taxon>unclassified sequences</taxon>
        <taxon>metagenomes</taxon>
        <taxon>ecological metagenomes</taxon>
    </lineage>
</organism>
<accession>X1Q7C1</accession>
<dbReference type="AlphaFoldDB" id="X1Q7C1"/>
<proteinExistence type="predicted"/>
<evidence type="ECO:0000256" key="1">
    <source>
        <dbReference type="SAM" id="MobiDB-lite"/>
    </source>
</evidence>
<comment type="caution">
    <text evidence="2">The sequence shown here is derived from an EMBL/GenBank/DDBJ whole genome shotgun (WGS) entry which is preliminary data.</text>
</comment>
<sequence length="244" mass="28291">MEFQHGGWAHYHLCIELTPEFAARLARAYKHQGGRGIVEINNSVVGPLWGHGFTYTRESTDPVRAAIYAASYSVKGGKEHQRRLPPWYDEWCRVTDRKRMTKWSRSRGFFDKENDVERKAPKPPPRPRPERCQRVQRATKIVLKECGVRETLVVLEVQCTRIDEKTGEYSEDGWYRKALGRVDEPVSDVVESLRRNGVDVYADDDGSFSLWPNALHAIRRLIHANWFGWHHLKTLGAPRNAREL</sequence>
<feature type="region of interest" description="Disordered" evidence="1">
    <location>
        <begin position="114"/>
        <end position="133"/>
    </location>
</feature>
<protein>
    <submittedName>
        <fullName evidence="2">Uncharacterized protein</fullName>
    </submittedName>
</protein>